<keyword evidence="2" id="KW-0472">Membrane</keyword>
<reference evidence="3" key="2">
    <citation type="submission" date="2021-04" db="EMBL/GenBank/DDBJ databases">
        <authorList>
            <person name="Gilroy R."/>
        </authorList>
    </citation>
    <scope>NUCLEOTIDE SEQUENCE</scope>
    <source>
        <strain evidence="3">ChiHjej12B11-16260</strain>
    </source>
</reference>
<reference evidence="3" key="1">
    <citation type="journal article" date="2021" name="PeerJ">
        <title>Extensive microbial diversity within the chicken gut microbiome revealed by metagenomics and culture.</title>
        <authorList>
            <person name="Gilroy R."/>
            <person name="Ravi A."/>
            <person name="Getino M."/>
            <person name="Pursley I."/>
            <person name="Horton D.L."/>
            <person name="Alikhan N.F."/>
            <person name="Baker D."/>
            <person name="Gharbi K."/>
            <person name="Hall N."/>
            <person name="Watson M."/>
            <person name="Adriaenssens E.M."/>
            <person name="Foster-Nyarko E."/>
            <person name="Jarju S."/>
            <person name="Secka A."/>
            <person name="Antonio M."/>
            <person name="Oren A."/>
            <person name="Chaudhuri R.R."/>
            <person name="La Ragione R."/>
            <person name="Hildebrand F."/>
            <person name="Pallen M.J."/>
        </authorList>
    </citation>
    <scope>NUCLEOTIDE SEQUENCE</scope>
    <source>
        <strain evidence="3">ChiHjej12B11-16260</strain>
    </source>
</reference>
<evidence type="ECO:0000313" key="3">
    <source>
        <dbReference type="EMBL" id="HIX44991.1"/>
    </source>
</evidence>
<organism evidence="3 4">
    <name type="scientific">Candidatus Barnesiella excrementipullorum</name>
    <dbReference type="NCBI Taxonomy" id="2838479"/>
    <lineage>
        <taxon>Bacteria</taxon>
        <taxon>Pseudomonadati</taxon>
        <taxon>Bacteroidota</taxon>
        <taxon>Bacteroidia</taxon>
        <taxon>Bacteroidales</taxon>
        <taxon>Barnesiellaceae</taxon>
        <taxon>Barnesiella</taxon>
    </lineage>
</organism>
<protein>
    <submittedName>
        <fullName evidence="3">Uncharacterized protein</fullName>
    </submittedName>
</protein>
<feature type="region of interest" description="Disordered" evidence="1">
    <location>
        <begin position="1"/>
        <end position="22"/>
    </location>
</feature>
<keyword evidence="2" id="KW-0812">Transmembrane</keyword>
<feature type="transmembrane region" description="Helical" evidence="2">
    <location>
        <begin position="57"/>
        <end position="75"/>
    </location>
</feature>
<gene>
    <name evidence="3" type="ORF">H9982_02095</name>
</gene>
<dbReference type="AlphaFoldDB" id="A0A9D1VQB1"/>
<name>A0A9D1VQB1_9BACT</name>
<comment type="caution">
    <text evidence="3">The sequence shown here is derived from an EMBL/GenBank/DDBJ whole genome shotgun (WGS) entry which is preliminary data.</text>
</comment>
<dbReference type="Proteomes" id="UP000824246">
    <property type="component" value="Unassembled WGS sequence"/>
</dbReference>
<dbReference type="EMBL" id="DXFB01000051">
    <property type="protein sequence ID" value="HIX44991.1"/>
    <property type="molecule type" value="Genomic_DNA"/>
</dbReference>
<evidence type="ECO:0000256" key="2">
    <source>
        <dbReference type="SAM" id="Phobius"/>
    </source>
</evidence>
<accession>A0A9D1VQB1</accession>
<feature type="transmembrane region" description="Helical" evidence="2">
    <location>
        <begin position="27"/>
        <end position="51"/>
    </location>
</feature>
<sequence length="82" mass="9533">MVRYGHYDSNTSQDDGDKKPRLSPLRLTMGIIMVAIYLAMAYALLFTTLFAYTVPLWVRYVMGAVFFLYGIYRGYRVYKGNK</sequence>
<evidence type="ECO:0000313" key="4">
    <source>
        <dbReference type="Proteomes" id="UP000824246"/>
    </source>
</evidence>
<keyword evidence="2" id="KW-1133">Transmembrane helix</keyword>
<proteinExistence type="predicted"/>
<evidence type="ECO:0000256" key="1">
    <source>
        <dbReference type="SAM" id="MobiDB-lite"/>
    </source>
</evidence>